<dbReference type="GO" id="GO:0006633">
    <property type="term" value="P:fatty acid biosynthetic process"/>
    <property type="evidence" value="ECO:0007669"/>
    <property type="project" value="UniProtKB-UniRule"/>
</dbReference>
<dbReference type="InterPro" id="IPR037143">
    <property type="entry name" value="4-PPantetheinyl_Trfase_dom_sf"/>
</dbReference>
<dbReference type="SUPFAM" id="SSF56214">
    <property type="entry name" value="4'-phosphopantetheinyl transferase"/>
    <property type="match status" value="1"/>
</dbReference>
<dbReference type="AlphaFoldDB" id="A0A9D1PVW5"/>
<comment type="subcellular location">
    <subcellularLocation>
        <location evidence="8">Cytoplasm</location>
    </subcellularLocation>
</comment>
<evidence type="ECO:0000313" key="10">
    <source>
        <dbReference type="EMBL" id="HIW00550.1"/>
    </source>
</evidence>
<evidence type="ECO:0000256" key="3">
    <source>
        <dbReference type="ARBA" id="ARBA00022723"/>
    </source>
</evidence>
<keyword evidence="6 8" id="KW-0443">Lipid metabolism</keyword>
<comment type="caution">
    <text evidence="10">The sequence shown here is derived from an EMBL/GenBank/DDBJ whole genome shotgun (WGS) entry which is preliminary data.</text>
</comment>
<evidence type="ECO:0000256" key="2">
    <source>
        <dbReference type="ARBA" id="ARBA00022679"/>
    </source>
</evidence>
<evidence type="ECO:0000313" key="11">
    <source>
        <dbReference type="Proteomes" id="UP000886752"/>
    </source>
</evidence>
<reference evidence="10" key="2">
    <citation type="submission" date="2021-04" db="EMBL/GenBank/DDBJ databases">
        <authorList>
            <person name="Gilroy R."/>
        </authorList>
    </citation>
    <scope>NUCLEOTIDE SEQUENCE</scope>
    <source>
        <strain evidence="10">ChiHecec2B26-446</strain>
    </source>
</reference>
<dbReference type="Gene3D" id="3.90.470.20">
    <property type="entry name" value="4'-phosphopantetheinyl transferase domain"/>
    <property type="match status" value="1"/>
</dbReference>
<evidence type="ECO:0000256" key="4">
    <source>
        <dbReference type="ARBA" id="ARBA00022832"/>
    </source>
</evidence>
<name>A0A9D1PVW5_9BACT</name>
<dbReference type="HAMAP" id="MF_00101">
    <property type="entry name" value="AcpS"/>
    <property type="match status" value="1"/>
</dbReference>
<keyword evidence="3 8" id="KW-0479">Metal-binding</keyword>
<evidence type="ECO:0000256" key="5">
    <source>
        <dbReference type="ARBA" id="ARBA00022842"/>
    </source>
</evidence>
<feature type="binding site" evidence="8">
    <location>
        <position position="8"/>
    </location>
    <ligand>
        <name>Mg(2+)</name>
        <dbReference type="ChEBI" id="CHEBI:18420"/>
    </ligand>
</feature>
<protein>
    <recommendedName>
        <fullName evidence="8">Holo-[acyl-carrier-protein] synthase</fullName>
        <shortName evidence="8">Holo-ACP synthase</shortName>
        <ecNumber evidence="8">2.7.8.7</ecNumber>
    </recommendedName>
    <alternativeName>
        <fullName evidence="8">4'-phosphopantetheinyl transferase AcpS</fullName>
    </alternativeName>
</protein>
<keyword evidence="7 8" id="KW-0275">Fatty acid biosynthesis</keyword>
<comment type="similarity">
    <text evidence="8">Belongs to the P-Pant transferase superfamily. AcpS family.</text>
</comment>
<keyword evidence="2 8" id="KW-0808">Transferase</keyword>
<dbReference type="GO" id="GO:0005737">
    <property type="term" value="C:cytoplasm"/>
    <property type="evidence" value="ECO:0007669"/>
    <property type="project" value="UniProtKB-SubCell"/>
</dbReference>
<dbReference type="Proteomes" id="UP000886752">
    <property type="component" value="Unassembled WGS sequence"/>
</dbReference>
<feature type="binding site" evidence="8">
    <location>
        <position position="57"/>
    </location>
    <ligand>
        <name>Mg(2+)</name>
        <dbReference type="ChEBI" id="CHEBI:18420"/>
    </ligand>
</feature>
<comment type="function">
    <text evidence="8">Transfers the 4'-phosphopantetheine moiety from coenzyme A to a Ser of acyl-carrier-protein.</text>
</comment>
<dbReference type="InterPro" id="IPR002582">
    <property type="entry name" value="ACPS"/>
</dbReference>
<dbReference type="Pfam" id="PF01648">
    <property type="entry name" value="ACPS"/>
    <property type="match status" value="1"/>
</dbReference>
<evidence type="ECO:0000256" key="7">
    <source>
        <dbReference type="ARBA" id="ARBA00023160"/>
    </source>
</evidence>
<sequence>MILGTGTDIVSLDRIRRGYERFGARYAAHMLSRAELPLLPGNDRAIAFLAGRWAAKEACAKALGTGFANGIGPANLEVFNTAAGAPELHLTGPALERLQALQGTRLHVSISHDTLCAVAFVIIEG</sequence>
<keyword evidence="1 8" id="KW-0444">Lipid biosynthesis</keyword>
<dbReference type="NCBIfam" id="TIGR00516">
    <property type="entry name" value="acpS"/>
    <property type="match status" value="1"/>
</dbReference>
<keyword evidence="8" id="KW-0963">Cytoplasm</keyword>
<dbReference type="GO" id="GO:0000287">
    <property type="term" value="F:magnesium ion binding"/>
    <property type="evidence" value="ECO:0007669"/>
    <property type="project" value="UniProtKB-UniRule"/>
</dbReference>
<organism evidence="10 11">
    <name type="scientific">Candidatus Desulfovibrio intestinipullorum</name>
    <dbReference type="NCBI Taxonomy" id="2838536"/>
    <lineage>
        <taxon>Bacteria</taxon>
        <taxon>Pseudomonadati</taxon>
        <taxon>Thermodesulfobacteriota</taxon>
        <taxon>Desulfovibrionia</taxon>
        <taxon>Desulfovibrionales</taxon>
        <taxon>Desulfovibrionaceae</taxon>
        <taxon>Desulfovibrio</taxon>
    </lineage>
</organism>
<proteinExistence type="inferred from homology"/>
<keyword evidence="5 8" id="KW-0460">Magnesium</keyword>
<evidence type="ECO:0000259" key="9">
    <source>
        <dbReference type="Pfam" id="PF01648"/>
    </source>
</evidence>
<dbReference type="InterPro" id="IPR004568">
    <property type="entry name" value="Ppantetheine-prot_Trfase_dom"/>
</dbReference>
<dbReference type="EMBL" id="DXHV01000054">
    <property type="protein sequence ID" value="HIW00550.1"/>
    <property type="molecule type" value="Genomic_DNA"/>
</dbReference>
<dbReference type="GO" id="GO:0008897">
    <property type="term" value="F:holo-[acyl-carrier-protein] synthase activity"/>
    <property type="evidence" value="ECO:0007669"/>
    <property type="project" value="UniProtKB-UniRule"/>
</dbReference>
<accession>A0A9D1PVW5</accession>
<reference evidence="10" key="1">
    <citation type="journal article" date="2021" name="PeerJ">
        <title>Extensive microbial diversity within the chicken gut microbiome revealed by metagenomics and culture.</title>
        <authorList>
            <person name="Gilroy R."/>
            <person name="Ravi A."/>
            <person name="Getino M."/>
            <person name="Pursley I."/>
            <person name="Horton D.L."/>
            <person name="Alikhan N.F."/>
            <person name="Baker D."/>
            <person name="Gharbi K."/>
            <person name="Hall N."/>
            <person name="Watson M."/>
            <person name="Adriaenssens E.M."/>
            <person name="Foster-Nyarko E."/>
            <person name="Jarju S."/>
            <person name="Secka A."/>
            <person name="Antonio M."/>
            <person name="Oren A."/>
            <person name="Chaudhuri R.R."/>
            <person name="La Ragione R."/>
            <person name="Hildebrand F."/>
            <person name="Pallen M.J."/>
        </authorList>
    </citation>
    <scope>NUCLEOTIDE SEQUENCE</scope>
    <source>
        <strain evidence="10">ChiHecec2B26-446</strain>
    </source>
</reference>
<evidence type="ECO:0000256" key="8">
    <source>
        <dbReference type="HAMAP-Rule" id="MF_00101"/>
    </source>
</evidence>
<gene>
    <name evidence="8 10" type="primary">acpS</name>
    <name evidence="10" type="ORF">H9894_05100</name>
</gene>
<keyword evidence="4 8" id="KW-0276">Fatty acid metabolism</keyword>
<evidence type="ECO:0000256" key="6">
    <source>
        <dbReference type="ARBA" id="ARBA00023098"/>
    </source>
</evidence>
<evidence type="ECO:0000256" key="1">
    <source>
        <dbReference type="ARBA" id="ARBA00022516"/>
    </source>
</evidence>
<comment type="catalytic activity">
    <reaction evidence="8">
        <text>apo-[ACP] + CoA = holo-[ACP] + adenosine 3',5'-bisphosphate + H(+)</text>
        <dbReference type="Rhea" id="RHEA:12068"/>
        <dbReference type="Rhea" id="RHEA-COMP:9685"/>
        <dbReference type="Rhea" id="RHEA-COMP:9690"/>
        <dbReference type="ChEBI" id="CHEBI:15378"/>
        <dbReference type="ChEBI" id="CHEBI:29999"/>
        <dbReference type="ChEBI" id="CHEBI:57287"/>
        <dbReference type="ChEBI" id="CHEBI:58343"/>
        <dbReference type="ChEBI" id="CHEBI:64479"/>
        <dbReference type="EC" id="2.7.8.7"/>
    </reaction>
</comment>
<comment type="cofactor">
    <cofactor evidence="8">
        <name>Mg(2+)</name>
        <dbReference type="ChEBI" id="CHEBI:18420"/>
    </cofactor>
</comment>
<dbReference type="NCBIfam" id="TIGR00556">
    <property type="entry name" value="pantethn_trn"/>
    <property type="match status" value="1"/>
</dbReference>
<dbReference type="InterPro" id="IPR008278">
    <property type="entry name" value="4-PPantetheinyl_Trfase_dom"/>
</dbReference>
<feature type="domain" description="4'-phosphopantetheinyl transferase" evidence="9">
    <location>
        <begin position="5"/>
        <end position="97"/>
    </location>
</feature>
<dbReference type="EC" id="2.7.8.7" evidence="8"/>